<keyword evidence="8" id="KW-1185">Reference proteome</keyword>
<evidence type="ECO:0000256" key="2">
    <source>
        <dbReference type="ARBA" id="ARBA00022771"/>
    </source>
</evidence>
<dbReference type="PROSITE" id="PS00518">
    <property type="entry name" value="ZF_RING_1"/>
    <property type="match status" value="1"/>
</dbReference>
<evidence type="ECO:0000256" key="3">
    <source>
        <dbReference type="ARBA" id="ARBA00022833"/>
    </source>
</evidence>
<organism evidence="7 8">
    <name type="scientific">Candidula unifasciata</name>
    <dbReference type="NCBI Taxonomy" id="100452"/>
    <lineage>
        <taxon>Eukaryota</taxon>
        <taxon>Metazoa</taxon>
        <taxon>Spiralia</taxon>
        <taxon>Lophotrochozoa</taxon>
        <taxon>Mollusca</taxon>
        <taxon>Gastropoda</taxon>
        <taxon>Heterobranchia</taxon>
        <taxon>Euthyneura</taxon>
        <taxon>Panpulmonata</taxon>
        <taxon>Eupulmonata</taxon>
        <taxon>Stylommatophora</taxon>
        <taxon>Helicina</taxon>
        <taxon>Helicoidea</taxon>
        <taxon>Geomitridae</taxon>
        <taxon>Candidula</taxon>
    </lineage>
</organism>
<dbReference type="SUPFAM" id="SSF57850">
    <property type="entry name" value="RING/U-box"/>
    <property type="match status" value="1"/>
</dbReference>
<dbReference type="InterPro" id="IPR001841">
    <property type="entry name" value="Znf_RING"/>
</dbReference>
<gene>
    <name evidence="7" type="ORF">CUNI_LOCUS8655</name>
</gene>
<evidence type="ECO:0000313" key="8">
    <source>
        <dbReference type="Proteomes" id="UP000678393"/>
    </source>
</evidence>
<dbReference type="Proteomes" id="UP000678393">
    <property type="component" value="Unassembled WGS sequence"/>
</dbReference>
<evidence type="ECO:0000313" key="7">
    <source>
        <dbReference type="EMBL" id="CAG5123097.1"/>
    </source>
</evidence>
<evidence type="ECO:0000256" key="4">
    <source>
        <dbReference type="PROSITE-ProRule" id="PRU00175"/>
    </source>
</evidence>
<proteinExistence type="predicted"/>
<feature type="non-terminal residue" evidence="7">
    <location>
        <position position="290"/>
    </location>
</feature>
<dbReference type="GO" id="GO:0008270">
    <property type="term" value="F:zinc ion binding"/>
    <property type="evidence" value="ECO:0007669"/>
    <property type="project" value="UniProtKB-KW"/>
</dbReference>
<accession>A0A8S3Z0T3</accession>
<dbReference type="InterPro" id="IPR013083">
    <property type="entry name" value="Znf_RING/FYVE/PHD"/>
</dbReference>
<protein>
    <recommendedName>
        <fullName evidence="6">RING-type domain-containing protein</fullName>
    </recommendedName>
</protein>
<reference evidence="7" key="1">
    <citation type="submission" date="2021-04" db="EMBL/GenBank/DDBJ databases">
        <authorList>
            <consortium name="Molecular Ecology Group"/>
        </authorList>
    </citation>
    <scope>NUCLEOTIDE SEQUENCE</scope>
</reference>
<dbReference type="OrthoDB" id="6040932at2759"/>
<feature type="region of interest" description="Disordered" evidence="5">
    <location>
        <begin position="20"/>
        <end position="68"/>
    </location>
</feature>
<dbReference type="EMBL" id="CAJHNH020001446">
    <property type="protein sequence ID" value="CAG5123097.1"/>
    <property type="molecule type" value="Genomic_DNA"/>
</dbReference>
<evidence type="ECO:0000256" key="5">
    <source>
        <dbReference type="SAM" id="MobiDB-lite"/>
    </source>
</evidence>
<keyword evidence="2 4" id="KW-0863">Zinc-finger</keyword>
<sequence>MANPPKLHLYDINANKRHDHGAYNDYRSPSLNSLSSPTETSPLTSPSYRSMTRSPIPSPIPSPHSPTVDVEARQDIEYTRAPDMFPCGHVLCHNCVRKFMHRRQRYGCSRCPVCHRRLDDDYAVARATGLPTSSSTPCESSVPAPNSASYPEPSDPTPISLLNNFDEIVAKFNGIQQNLRQLKDESVQSKSMGMTFTNTQCHLCLENHGTLRVVQEYNQLSVRHERPHAWSPFFYRLQQGKVVTEFYSRVNSSCICVPCTYKELKEQNLPNIPALPDINPQQNTQICLAE</sequence>
<keyword evidence="1" id="KW-0479">Metal-binding</keyword>
<feature type="domain" description="RING-type" evidence="6">
    <location>
        <begin position="86"/>
        <end position="115"/>
    </location>
</feature>
<dbReference type="AlphaFoldDB" id="A0A8S3Z0T3"/>
<dbReference type="Pfam" id="PF00097">
    <property type="entry name" value="zf-C3HC4"/>
    <property type="match status" value="1"/>
</dbReference>
<dbReference type="InterPro" id="IPR018957">
    <property type="entry name" value="Znf_C3HC4_RING-type"/>
</dbReference>
<evidence type="ECO:0000256" key="1">
    <source>
        <dbReference type="ARBA" id="ARBA00022723"/>
    </source>
</evidence>
<evidence type="ECO:0000259" key="6">
    <source>
        <dbReference type="PROSITE" id="PS50089"/>
    </source>
</evidence>
<dbReference type="InterPro" id="IPR017907">
    <property type="entry name" value="Znf_RING_CS"/>
</dbReference>
<feature type="compositionally biased region" description="Low complexity" evidence="5">
    <location>
        <begin position="28"/>
        <end position="47"/>
    </location>
</feature>
<feature type="region of interest" description="Disordered" evidence="5">
    <location>
        <begin position="129"/>
        <end position="156"/>
    </location>
</feature>
<keyword evidence="3" id="KW-0862">Zinc</keyword>
<dbReference type="PROSITE" id="PS50089">
    <property type="entry name" value="ZF_RING_2"/>
    <property type="match status" value="1"/>
</dbReference>
<comment type="caution">
    <text evidence="7">The sequence shown here is derived from an EMBL/GenBank/DDBJ whole genome shotgun (WGS) entry which is preliminary data.</text>
</comment>
<name>A0A8S3Z0T3_9EUPU</name>
<feature type="compositionally biased region" description="Polar residues" evidence="5">
    <location>
        <begin position="130"/>
        <end position="149"/>
    </location>
</feature>
<dbReference type="Gene3D" id="3.30.40.10">
    <property type="entry name" value="Zinc/RING finger domain, C3HC4 (zinc finger)"/>
    <property type="match status" value="1"/>
</dbReference>